<keyword evidence="4" id="KW-1185">Reference proteome</keyword>
<dbReference type="Proteomes" id="UP000583929">
    <property type="component" value="Unassembled WGS sequence"/>
</dbReference>
<dbReference type="Pfam" id="PF02458">
    <property type="entry name" value="Transferase"/>
    <property type="match status" value="3"/>
</dbReference>
<dbReference type="GO" id="GO:0016747">
    <property type="term" value="F:acyltransferase activity, transferring groups other than amino-acyl groups"/>
    <property type="evidence" value="ECO:0007669"/>
    <property type="project" value="TreeGrafter"/>
</dbReference>
<evidence type="ECO:0000256" key="1">
    <source>
        <dbReference type="ARBA" id="ARBA00009861"/>
    </source>
</evidence>
<organism evidence="3 4">
    <name type="scientific">Cannabis sativa</name>
    <name type="common">Hemp</name>
    <name type="synonym">Marijuana</name>
    <dbReference type="NCBI Taxonomy" id="3483"/>
    <lineage>
        <taxon>Eukaryota</taxon>
        <taxon>Viridiplantae</taxon>
        <taxon>Streptophyta</taxon>
        <taxon>Embryophyta</taxon>
        <taxon>Tracheophyta</taxon>
        <taxon>Spermatophyta</taxon>
        <taxon>Magnoliopsida</taxon>
        <taxon>eudicotyledons</taxon>
        <taxon>Gunneridae</taxon>
        <taxon>Pentapetalae</taxon>
        <taxon>rosids</taxon>
        <taxon>fabids</taxon>
        <taxon>Rosales</taxon>
        <taxon>Cannabaceae</taxon>
        <taxon>Cannabis</taxon>
    </lineage>
</organism>
<dbReference type="Gene3D" id="3.30.559.10">
    <property type="entry name" value="Chloramphenicol acetyltransferase-like domain"/>
    <property type="match status" value="5"/>
</dbReference>
<name>A0A7J6GHA0_CANSA</name>
<dbReference type="EMBL" id="JAATIQ010000109">
    <property type="protein sequence ID" value="KAF4381469.1"/>
    <property type="molecule type" value="Genomic_DNA"/>
</dbReference>
<evidence type="ECO:0000313" key="4">
    <source>
        <dbReference type="Proteomes" id="UP000583929"/>
    </source>
</evidence>
<protein>
    <submittedName>
        <fullName evidence="3">Uncharacterized protein</fullName>
    </submittedName>
</protein>
<dbReference type="InterPro" id="IPR023213">
    <property type="entry name" value="CAT-like_dom_sf"/>
</dbReference>
<dbReference type="InterPro" id="IPR050317">
    <property type="entry name" value="Plant_Fungal_Acyltransferase"/>
</dbReference>
<evidence type="ECO:0000256" key="2">
    <source>
        <dbReference type="SAM" id="MobiDB-lite"/>
    </source>
</evidence>
<gene>
    <name evidence="3" type="ORF">G4B88_029824</name>
</gene>
<comment type="similarity">
    <text evidence="1">Belongs to the plant acyltransferase family.</text>
</comment>
<reference evidence="3 4" key="1">
    <citation type="journal article" date="2020" name="bioRxiv">
        <title>Sequence and annotation of 42 cannabis genomes reveals extensive copy number variation in cannabinoid synthesis and pathogen resistance genes.</title>
        <authorList>
            <person name="Mckernan K.J."/>
            <person name="Helbert Y."/>
            <person name="Kane L.T."/>
            <person name="Ebling H."/>
            <person name="Zhang L."/>
            <person name="Liu B."/>
            <person name="Eaton Z."/>
            <person name="Mclaughlin S."/>
            <person name="Kingan S."/>
            <person name="Baybayan P."/>
            <person name="Concepcion G."/>
            <person name="Jordan M."/>
            <person name="Riva A."/>
            <person name="Barbazuk W."/>
            <person name="Harkins T."/>
        </authorList>
    </citation>
    <scope>NUCLEOTIDE SEQUENCE [LARGE SCALE GENOMIC DNA]</scope>
    <source>
        <strain evidence="4">cv. Jamaican Lion 4</strain>
        <tissue evidence="3">Leaf</tissue>
    </source>
</reference>
<feature type="compositionally biased region" description="Low complexity" evidence="2">
    <location>
        <begin position="1181"/>
        <end position="1197"/>
    </location>
</feature>
<comment type="caution">
    <text evidence="3">The sequence shown here is derived from an EMBL/GenBank/DDBJ whole genome shotgun (WGS) entry which is preliminary data.</text>
</comment>
<dbReference type="PANTHER" id="PTHR31642">
    <property type="entry name" value="TRICHOTHECENE 3-O-ACETYLTRANSFERASE"/>
    <property type="match status" value="1"/>
</dbReference>
<accession>A0A7J6GHA0</accession>
<sequence>MSNFDFLMLPEINYVSILCYKNPAMPRGSPPSSSIGNFIGNLKKSMAQVLAPFYPLAGEVVYNTVGEPEILCNRGVDFIEAYADVELKNLNLHNFDMSFVVGELVPKKKRGVLTVQVSIYYFAFGEVDFGWGKPILGTLHFPMGMQTITKDVFLSPMLSPVGNGDWLVRSTVAICVAFCALMSSKASGTNVTHFEYVQSAVSNASGASVESVAASVASVAWKVVAASVSGPSKVVAASAMIVVASVESAAFADSAALSDIGKSRAVKMKQTHLQTFEVGTSVLEALAFQTTPLQHILNGTRKMALEDEKAKPFEFIVSIMNKEVVVPLCSLPLNQERCVPMSNFDLLMLLETNYVSILCYKNPAAMQGSPPSSSIADFIGSLKKSMAQVLVSFYPLAGEVVYNTVGEPEILCNNRGVDFIEAYADVELENLNLHNFDLSFVVGKLVPEKKSCSIFTVQLTVLSCGSVVVVCLFDHRFIDGYSANMFLVSWAEFTLSKPLTYSSPLFQRSLVKPRNLECIDTTFINETSYVNLLENGDDDDDPIIISSRMYYIKGEHIKNLQTLASSSDYKATKVEAFSAFLWKMISTTLFTTFEGEELCRLGIPVDGRRKLMDGGDDRDKMMRLYFGNVLSIPILEKKASDLKVKPLNEVAREVHKCMEKVLRMEHFLGILDWVEKVRTKSRLSRISSFTHKNDTPGIVVSSGTKFPIGGVDFGWGKPILGSFHFPMGMRKLTKCGYVLPMLSPVGNGDWLLYMQLNEPQLELLETQVSHILKPLTFDYLYSRVRDTRSKMFKQQQVGRGNFQFRNPTGQFGNRNFNRSIDYGSAGSGQNFGNRGNAFVNRGGKSEVNMNQNVNNKVQCQLCLRFGHTAYDCFYRFDTFFLGPQSEHYTMADLIQTSISSHHSSASHNVHDQNALSDNNMPVHTPYDPHTNNWCPSQPTVSVAGETPGAVADVITPADTPVFPHLFLHHHKELIRKEEVMAPIASTPEQWLPLSNLDLLFLSKTDVATFFVFKKPVVTNTPNLDAPSLITNMKKGLAQVLVPFFPVAGELVHNSVGEIEIWCNNRGVDFVEAYADVELEKLNLYNLDESFALGKLVPEKIRGILAVQATELKCGSVVVVTLYDHRYADGYSGSMFIVSWAEFTRSKPLMIYNRPSFRRSLLIPRRLGCIDTSVQDMYVDTTITSSTPNNKNPTSPTTLLNNDHNPNISTISSRLYHIKAEHIKQLQIQASLNNNNITKIESFGAFLWKMIAKYSLANNNKYVNNNKLCRMGFFIDGRKLLAQDDALKFYFGNVLSIPSWAKKTYDLNDEPLNQMAREIHESLRGISRKEHFLGILDWVEALRRLKSRGTFRISTFEMEDGPNFILSSGLRLEFEKVDFGWGKPILSSNHMPSGFQEISKGGYVMPLLIPNGSGDWVLYMHLHTSLLDFIETEASNFLTPLTFEHLGKINNTNLKSKI</sequence>
<evidence type="ECO:0000313" key="3">
    <source>
        <dbReference type="EMBL" id="KAF4381469.1"/>
    </source>
</evidence>
<proteinExistence type="inferred from homology"/>
<feature type="region of interest" description="Disordered" evidence="2">
    <location>
        <begin position="1181"/>
        <end position="1202"/>
    </location>
</feature>
<dbReference type="PANTHER" id="PTHR31642:SF266">
    <property type="entry name" value="HXXXD-TYPE ACYL-TRANSFERASE FAMILY PROTEIN"/>
    <property type="match status" value="1"/>
</dbReference>